<dbReference type="EMBL" id="JAAGRN010000001">
    <property type="protein sequence ID" value="NDY81964.1"/>
    <property type="molecule type" value="Genomic_DNA"/>
</dbReference>
<accession>A0A6B2QXF2</accession>
<dbReference type="Gene3D" id="2.40.110.10">
    <property type="entry name" value="Butyryl-CoA Dehydrogenase, subunit A, domain 2"/>
    <property type="match status" value="1"/>
</dbReference>
<dbReference type="InterPro" id="IPR009075">
    <property type="entry name" value="AcylCo_DH/oxidase_C"/>
</dbReference>
<organism evidence="8">
    <name type="scientific">Sheuella amnicola</name>
    <dbReference type="NCBI Taxonomy" id="2707330"/>
    <lineage>
        <taxon>Bacteria</taxon>
        <taxon>Pseudomonadati</taxon>
        <taxon>Pseudomonadota</taxon>
        <taxon>Betaproteobacteria</taxon>
        <taxon>Burkholderiales</taxon>
        <taxon>Alcaligenaceae</taxon>
        <taxon>Sheuella</taxon>
    </lineage>
</organism>
<evidence type="ECO:0000256" key="3">
    <source>
        <dbReference type="ARBA" id="ARBA00022630"/>
    </source>
</evidence>
<evidence type="ECO:0000256" key="4">
    <source>
        <dbReference type="ARBA" id="ARBA00022827"/>
    </source>
</evidence>
<dbReference type="PIRSF" id="PIRSF016578">
    <property type="entry name" value="HsaA"/>
    <property type="match status" value="1"/>
</dbReference>
<keyword evidence="3" id="KW-0285">Flavoprotein</keyword>
<comment type="cofactor">
    <cofactor evidence="1">
        <name>FAD</name>
        <dbReference type="ChEBI" id="CHEBI:57692"/>
    </cofactor>
</comment>
<feature type="domain" description="Acyl-CoA dehydrogenase/oxidase N-terminal" evidence="7">
    <location>
        <begin position="6"/>
        <end position="115"/>
    </location>
</feature>
<evidence type="ECO:0000259" key="7">
    <source>
        <dbReference type="Pfam" id="PF02771"/>
    </source>
</evidence>
<dbReference type="InterPro" id="IPR036250">
    <property type="entry name" value="AcylCo_DH-like_C"/>
</dbReference>
<name>A0A6B2QXF2_9BURK</name>
<comment type="similarity">
    <text evidence="2">Belongs to the acyl-CoA dehydrogenase family.</text>
</comment>
<dbReference type="InterPro" id="IPR009100">
    <property type="entry name" value="AcylCoA_DH/oxidase_NM_dom_sf"/>
</dbReference>
<dbReference type="GO" id="GO:0050660">
    <property type="term" value="F:flavin adenine dinucleotide binding"/>
    <property type="evidence" value="ECO:0007669"/>
    <property type="project" value="InterPro"/>
</dbReference>
<comment type="caution">
    <text evidence="8">The sequence shown here is derived from an EMBL/GenBank/DDBJ whole genome shotgun (WGS) entry which is preliminary data.</text>
</comment>
<dbReference type="FunFam" id="1.20.140.10:FF:000012">
    <property type="entry name" value="Acyl-CoA dehydrogenase fadE12"/>
    <property type="match status" value="1"/>
</dbReference>
<feature type="domain" description="Acyl-CoA dehydrogenase/oxidase C-terminal" evidence="5">
    <location>
        <begin position="231"/>
        <end position="364"/>
    </location>
</feature>
<gene>
    <name evidence="8" type="ORF">G3I67_01850</name>
</gene>
<dbReference type="FunFam" id="1.10.540.10:FF:000013">
    <property type="entry name" value="Acyl-CoA dehydrogenase"/>
    <property type="match status" value="1"/>
</dbReference>
<protein>
    <submittedName>
        <fullName evidence="8">Acyl-CoA/acyl-ACP dehydrogenase</fullName>
    </submittedName>
</protein>
<dbReference type="PROSITE" id="PS00073">
    <property type="entry name" value="ACYL_COA_DH_2"/>
    <property type="match status" value="1"/>
</dbReference>
<keyword evidence="4" id="KW-0274">FAD</keyword>
<feature type="domain" description="Acyl-CoA oxidase/dehydrogenase middle" evidence="6">
    <location>
        <begin position="120"/>
        <end position="218"/>
    </location>
</feature>
<sequence>MTSHSDKYQDIRDAVRDLCKQFPDEYFRKIDEARGYPEDFVNALTQAGWLAALIPQEYGGSGLGLTEASIIMEEINRSGGNSGACHGQMYNMGTLLRHGSETQKNLYLPKIAAGELRLQSMGVTEPTTGTDTTKIKTTAVKKGDKYVINGQKVWISRIQHSDLMILLARTTPLDQVAKKSEGMSIFIVDLREAIGKGMEVRPILNMVNHETNELFFDNLEIPAENLIGEEGKGFKYILDGLNAERVLIAAECIGDGYWFVDRVSAYVKDRVVFGRPIGQNQGVQFPIARAFINVEAASLMRYEAARLFDSKQHCGTQANMAKLLAADASWEAANACLQFHGGFGFACEYDVERKFRETRLYQVAPISTNLILSYVAEHVLGLPRSF</sequence>
<reference evidence="8" key="1">
    <citation type="submission" date="2020-02" db="EMBL/GenBank/DDBJ databases">
        <authorList>
            <person name="Chen W.-M."/>
        </authorList>
    </citation>
    <scope>NUCLEOTIDE SEQUENCE</scope>
    <source>
        <strain evidence="8">NBD-18</strain>
    </source>
</reference>
<dbReference type="InterPro" id="IPR006091">
    <property type="entry name" value="Acyl-CoA_Oxase/DH_mid-dom"/>
</dbReference>
<evidence type="ECO:0000256" key="2">
    <source>
        <dbReference type="ARBA" id="ARBA00009347"/>
    </source>
</evidence>
<dbReference type="FunFam" id="2.40.110.10:FF:000014">
    <property type="entry name" value="Probable acyl-CoA dehydrogenase"/>
    <property type="match status" value="1"/>
</dbReference>
<dbReference type="RefSeq" id="WP_163651251.1">
    <property type="nucleotide sequence ID" value="NZ_JAAGRN010000001.1"/>
</dbReference>
<dbReference type="Pfam" id="PF02771">
    <property type="entry name" value="Acyl-CoA_dh_N"/>
    <property type="match status" value="1"/>
</dbReference>
<evidence type="ECO:0000259" key="5">
    <source>
        <dbReference type="Pfam" id="PF00441"/>
    </source>
</evidence>
<dbReference type="AlphaFoldDB" id="A0A6B2QXF2"/>
<dbReference type="SUPFAM" id="SSF56645">
    <property type="entry name" value="Acyl-CoA dehydrogenase NM domain-like"/>
    <property type="match status" value="1"/>
</dbReference>
<evidence type="ECO:0000256" key="1">
    <source>
        <dbReference type="ARBA" id="ARBA00001974"/>
    </source>
</evidence>
<dbReference type="Pfam" id="PF02770">
    <property type="entry name" value="Acyl-CoA_dh_M"/>
    <property type="match status" value="1"/>
</dbReference>
<dbReference type="Gene3D" id="1.20.140.10">
    <property type="entry name" value="Butyryl-CoA Dehydrogenase, subunit A, domain 3"/>
    <property type="match status" value="1"/>
</dbReference>
<dbReference type="InterPro" id="IPR037069">
    <property type="entry name" value="AcylCoA_DH/ox_N_sf"/>
</dbReference>
<dbReference type="Gene3D" id="1.10.540.10">
    <property type="entry name" value="Acyl-CoA dehydrogenase/oxidase, N-terminal domain"/>
    <property type="match status" value="1"/>
</dbReference>
<evidence type="ECO:0000259" key="6">
    <source>
        <dbReference type="Pfam" id="PF02770"/>
    </source>
</evidence>
<proteinExistence type="inferred from homology"/>
<evidence type="ECO:0000313" key="8">
    <source>
        <dbReference type="EMBL" id="NDY81964.1"/>
    </source>
</evidence>
<dbReference type="InterPro" id="IPR013786">
    <property type="entry name" value="AcylCoA_DH/ox_N"/>
</dbReference>
<dbReference type="InterPro" id="IPR046373">
    <property type="entry name" value="Acyl-CoA_Oxase/DH_mid-dom_sf"/>
</dbReference>
<dbReference type="PANTHER" id="PTHR43884:SF12">
    <property type="entry name" value="ISOVALERYL-COA DEHYDROGENASE, MITOCHONDRIAL-RELATED"/>
    <property type="match status" value="1"/>
</dbReference>
<dbReference type="InterPro" id="IPR006089">
    <property type="entry name" value="Acyl-CoA_DH_CS"/>
</dbReference>
<dbReference type="GO" id="GO:0003995">
    <property type="term" value="F:acyl-CoA dehydrogenase activity"/>
    <property type="evidence" value="ECO:0007669"/>
    <property type="project" value="InterPro"/>
</dbReference>
<dbReference type="Pfam" id="PF00441">
    <property type="entry name" value="Acyl-CoA_dh_1"/>
    <property type="match status" value="1"/>
</dbReference>
<dbReference type="PANTHER" id="PTHR43884">
    <property type="entry name" value="ACYL-COA DEHYDROGENASE"/>
    <property type="match status" value="1"/>
</dbReference>
<dbReference type="SUPFAM" id="SSF47203">
    <property type="entry name" value="Acyl-CoA dehydrogenase C-terminal domain-like"/>
    <property type="match status" value="1"/>
</dbReference>